<sequence length="200" mass="22680">MLLLPLHHHDILHPAVVQQAGFSVVGIIDWIIAHINIYGRALAVDEAFRHLDEAHQYLLDGEKMQGSAPHTDVLKAAIHSTKLAKAWLKVESATLYHRLLLVVFFTSPMQYRFINLRTARMFIYGGVSAVFLYKATPFMYRWEMLPTFLVKTEAYKSREAMIAFDNMKGIVYGPYDKGGLEGPPTKIPETSIGMMKVDPM</sequence>
<comment type="caution">
    <text evidence="2">The sequence shown here is derived from an EMBL/GenBank/DDBJ whole genome shotgun (WGS) entry which is preliminary data.</text>
</comment>
<evidence type="ECO:0000313" key="2">
    <source>
        <dbReference type="EMBL" id="KAF4666855.1"/>
    </source>
</evidence>
<evidence type="ECO:0000313" key="3">
    <source>
        <dbReference type="Proteomes" id="UP000570595"/>
    </source>
</evidence>
<dbReference type="OrthoDB" id="10370337at2759"/>
<gene>
    <name evidence="2" type="ORF">FOZ61_009178</name>
</gene>
<evidence type="ECO:0000256" key="1">
    <source>
        <dbReference type="SAM" id="Phobius"/>
    </source>
</evidence>
<keyword evidence="1" id="KW-0812">Transmembrane</keyword>
<accession>A0A7J6M5W4</accession>
<proteinExistence type="predicted"/>
<feature type="transmembrane region" description="Helical" evidence="1">
    <location>
        <begin position="121"/>
        <end position="140"/>
    </location>
</feature>
<name>A0A7J6M5W4_PEROL</name>
<keyword evidence="1" id="KW-1133">Transmembrane helix</keyword>
<dbReference type="Proteomes" id="UP000570595">
    <property type="component" value="Unassembled WGS sequence"/>
</dbReference>
<organism evidence="2 3">
    <name type="scientific">Perkinsus olseni</name>
    <name type="common">Perkinsus atlanticus</name>
    <dbReference type="NCBI Taxonomy" id="32597"/>
    <lineage>
        <taxon>Eukaryota</taxon>
        <taxon>Sar</taxon>
        <taxon>Alveolata</taxon>
        <taxon>Perkinsozoa</taxon>
        <taxon>Perkinsea</taxon>
        <taxon>Perkinsida</taxon>
        <taxon>Perkinsidae</taxon>
        <taxon>Perkinsus</taxon>
    </lineage>
</organism>
<reference evidence="2 3" key="1">
    <citation type="submission" date="2020-04" db="EMBL/GenBank/DDBJ databases">
        <title>Perkinsus olseni comparative genomics.</title>
        <authorList>
            <person name="Bogema D.R."/>
        </authorList>
    </citation>
    <scope>NUCLEOTIDE SEQUENCE [LARGE SCALE GENOMIC DNA]</scope>
    <source>
        <strain evidence="2">ATCC PRA-179</strain>
    </source>
</reference>
<dbReference type="EMBL" id="JABAHT010000065">
    <property type="protein sequence ID" value="KAF4666855.1"/>
    <property type="molecule type" value="Genomic_DNA"/>
</dbReference>
<protein>
    <submittedName>
        <fullName evidence="2">Uncharacterized protein</fullName>
    </submittedName>
</protein>
<dbReference type="AlphaFoldDB" id="A0A7J6M5W4"/>
<keyword evidence="1" id="KW-0472">Membrane</keyword>